<gene>
    <name evidence="1" type="ORF">QAD02_014756</name>
</gene>
<sequence length="318" mass="35504">MRNEISAAVLFLVQLIEKSEKFSSDQLDCFQQRLVELLTERFKNHWFPDQPFKGQGYRCIRVNGHNRRDSTIESAAIAAGVRYEDLSLPFELTLWVDPKEVCCRFGESKGSYCTLASFDDKENIVPLIQHHIEIIEEETLAIDEKPVVTIAESNQHKSQPAVSPNQNQTSTKDTSPALSPSTTSAPSPKSTNNSTSNGNNSSTSTATSTVTTTTTSSNGNNSSSSSNNSNNNNKRRNLNSPRLHLNRNRSWFNHSFMGYGPHPMSQPWYNVMPPHFLGGPSPPPFINGHRASKWMHSSSYPSGPARFHHWSQKATLKV</sequence>
<evidence type="ECO:0000313" key="1">
    <source>
        <dbReference type="EMBL" id="KAJ8678969.1"/>
    </source>
</evidence>
<evidence type="ECO:0000313" key="2">
    <source>
        <dbReference type="Proteomes" id="UP001239111"/>
    </source>
</evidence>
<protein>
    <submittedName>
        <fullName evidence="1">Uncharacterized protein</fullName>
    </submittedName>
</protein>
<comment type="caution">
    <text evidence="1">The sequence shown here is derived from an EMBL/GenBank/DDBJ whole genome shotgun (WGS) entry which is preliminary data.</text>
</comment>
<name>A0ACC2P5T6_9HYME</name>
<organism evidence="1 2">
    <name type="scientific">Eretmocerus hayati</name>
    <dbReference type="NCBI Taxonomy" id="131215"/>
    <lineage>
        <taxon>Eukaryota</taxon>
        <taxon>Metazoa</taxon>
        <taxon>Ecdysozoa</taxon>
        <taxon>Arthropoda</taxon>
        <taxon>Hexapoda</taxon>
        <taxon>Insecta</taxon>
        <taxon>Pterygota</taxon>
        <taxon>Neoptera</taxon>
        <taxon>Endopterygota</taxon>
        <taxon>Hymenoptera</taxon>
        <taxon>Apocrita</taxon>
        <taxon>Proctotrupomorpha</taxon>
        <taxon>Chalcidoidea</taxon>
        <taxon>Aphelinidae</taxon>
        <taxon>Aphelininae</taxon>
        <taxon>Eretmocerus</taxon>
    </lineage>
</organism>
<dbReference type="Proteomes" id="UP001239111">
    <property type="component" value="Chromosome 2"/>
</dbReference>
<accession>A0ACC2P5T6</accession>
<dbReference type="EMBL" id="CM056742">
    <property type="protein sequence ID" value="KAJ8678969.1"/>
    <property type="molecule type" value="Genomic_DNA"/>
</dbReference>
<reference evidence="1" key="1">
    <citation type="submission" date="2023-04" db="EMBL/GenBank/DDBJ databases">
        <title>A chromosome-level genome assembly of the parasitoid wasp Eretmocerus hayati.</title>
        <authorList>
            <person name="Zhong Y."/>
            <person name="Liu S."/>
            <person name="Liu Y."/>
        </authorList>
    </citation>
    <scope>NUCLEOTIDE SEQUENCE</scope>
    <source>
        <strain evidence="1">ZJU_SS_LIU_2023</strain>
    </source>
</reference>
<keyword evidence="2" id="KW-1185">Reference proteome</keyword>
<proteinExistence type="predicted"/>